<protein>
    <submittedName>
        <fullName evidence="4">3-isopropylmalate dehydrogenase</fullName>
    </submittedName>
</protein>
<gene>
    <name evidence="4" type="ORF">ATO11_12415</name>
</gene>
<comment type="caution">
    <text evidence="4">The sequence shown here is derived from an EMBL/GenBank/DDBJ whole genome shotgun (WGS) entry which is preliminary data.</text>
</comment>
<dbReference type="GO" id="GO:0000287">
    <property type="term" value="F:magnesium ion binding"/>
    <property type="evidence" value="ECO:0007669"/>
    <property type="project" value="InterPro"/>
</dbReference>
<dbReference type="Gene3D" id="3.40.718.10">
    <property type="entry name" value="Isopropylmalate Dehydrogenase"/>
    <property type="match status" value="1"/>
</dbReference>
<dbReference type="EMBL" id="AQQZ01000005">
    <property type="protein sequence ID" value="KNG93253.1"/>
    <property type="molecule type" value="Genomic_DNA"/>
</dbReference>
<dbReference type="Pfam" id="PF00180">
    <property type="entry name" value="Iso_dh"/>
    <property type="match status" value="1"/>
</dbReference>
<dbReference type="Proteomes" id="UP000036938">
    <property type="component" value="Unassembled WGS sequence"/>
</dbReference>
<evidence type="ECO:0000313" key="5">
    <source>
        <dbReference type="Proteomes" id="UP000036938"/>
    </source>
</evidence>
<reference evidence="4 5" key="1">
    <citation type="journal article" date="2015" name="Int. J. Syst. Evol. Microbiol.">
        <title>Aestuariivita atlantica sp. nov., isolated from deep sea sediment of the Atlantic Ocean.</title>
        <authorList>
            <person name="Li G."/>
            <person name="Lai Q."/>
            <person name="Du Y."/>
            <person name="Liu X."/>
            <person name="Sun F."/>
            <person name="Shao Z."/>
        </authorList>
    </citation>
    <scope>NUCLEOTIDE SEQUENCE [LARGE SCALE GENOMIC DNA]</scope>
    <source>
        <strain evidence="4 5">22II-S11-z3</strain>
    </source>
</reference>
<dbReference type="STRING" id="1317121.ATO11_12415"/>
<dbReference type="AlphaFoldDB" id="A0A0L1JPB2"/>
<dbReference type="OrthoDB" id="9767905at2"/>
<sequence length="350" mass="36591">MTRQLLALDGDGIGPEIMAATLAVLDAARLRTPIRVTRADIGFAALETSGSTIPDDVIAAAKAADGVLLGPVSHNAYPPREDGGLNPSGVLRRELELYANIRPARRMDGVPAPANGPVDLIVVRENLEGFYADRNMHAGVGEVMPVPGVALATRKITADGSRRIAEAAFRLAADRPDKHVTAVHKANVMRLSDGLFLDCVRDVAQGYPDVTYDEVLVDAAAAHLVRDASRFDVIVTTNMFGDILSDLASELAGGLGLAASLNVGPHHAAAQAQHGSAPDIAGQNRANPVSLILSLAMLLRHMNEDGAATAIEGTVADLLKDPSTRTPDLGGTMGTREFGAAVAARMETPT</sequence>
<feature type="domain" description="Isopropylmalate dehydrogenase-like" evidence="3">
    <location>
        <begin position="4"/>
        <end position="342"/>
    </location>
</feature>
<dbReference type="InterPro" id="IPR019818">
    <property type="entry name" value="IsoCit/isopropylmalate_DH_CS"/>
</dbReference>
<evidence type="ECO:0000256" key="1">
    <source>
        <dbReference type="ARBA" id="ARBA00007769"/>
    </source>
</evidence>
<accession>A0A0L1JPB2</accession>
<evidence type="ECO:0000259" key="3">
    <source>
        <dbReference type="SMART" id="SM01329"/>
    </source>
</evidence>
<dbReference type="SMART" id="SM01329">
    <property type="entry name" value="Iso_dh"/>
    <property type="match status" value="1"/>
</dbReference>
<dbReference type="PANTHER" id="PTHR11835:SF34">
    <property type="entry name" value="ISOCITRATE DEHYDROGENASE [NAD] SUBUNIT ALPHA, MITOCHONDRIAL"/>
    <property type="match status" value="1"/>
</dbReference>
<dbReference type="PROSITE" id="PS00470">
    <property type="entry name" value="IDH_IMDH"/>
    <property type="match status" value="1"/>
</dbReference>
<dbReference type="PANTHER" id="PTHR11835">
    <property type="entry name" value="DECARBOXYLATING DEHYDROGENASES-ISOCITRATE, ISOPROPYLMALATE, TARTRATE"/>
    <property type="match status" value="1"/>
</dbReference>
<dbReference type="RefSeq" id="WP_050531209.1">
    <property type="nucleotide sequence ID" value="NZ_AQQZ01000005.1"/>
</dbReference>
<proteinExistence type="inferred from homology"/>
<dbReference type="GO" id="GO:0051287">
    <property type="term" value="F:NAD binding"/>
    <property type="evidence" value="ECO:0007669"/>
    <property type="project" value="InterPro"/>
</dbReference>
<evidence type="ECO:0000256" key="2">
    <source>
        <dbReference type="ARBA" id="ARBA00023002"/>
    </source>
</evidence>
<dbReference type="GO" id="GO:0004449">
    <property type="term" value="F:isocitrate dehydrogenase (NAD+) activity"/>
    <property type="evidence" value="ECO:0007669"/>
    <property type="project" value="TreeGrafter"/>
</dbReference>
<organism evidence="4 5">
    <name type="scientific">Pseudaestuariivita atlantica</name>
    <dbReference type="NCBI Taxonomy" id="1317121"/>
    <lineage>
        <taxon>Bacteria</taxon>
        <taxon>Pseudomonadati</taxon>
        <taxon>Pseudomonadota</taxon>
        <taxon>Alphaproteobacteria</taxon>
        <taxon>Rhodobacterales</taxon>
        <taxon>Paracoccaceae</taxon>
        <taxon>Pseudaestuariivita</taxon>
    </lineage>
</organism>
<dbReference type="InterPro" id="IPR024084">
    <property type="entry name" value="IsoPropMal-DH-like_dom"/>
</dbReference>
<keyword evidence="5" id="KW-1185">Reference proteome</keyword>
<keyword evidence="2" id="KW-0560">Oxidoreductase</keyword>
<dbReference type="SUPFAM" id="SSF53659">
    <property type="entry name" value="Isocitrate/Isopropylmalate dehydrogenase-like"/>
    <property type="match status" value="1"/>
</dbReference>
<dbReference type="GO" id="GO:0006099">
    <property type="term" value="P:tricarboxylic acid cycle"/>
    <property type="evidence" value="ECO:0007669"/>
    <property type="project" value="TreeGrafter"/>
</dbReference>
<dbReference type="PATRIC" id="fig|1317121.7.peg.3192"/>
<dbReference type="GO" id="GO:0006102">
    <property type="term" value="P:isocitrate metabolic process"/>
    <property type="evidence" value="ECO:0007669"/>
    <property type="project" value="TreeGrafter"/>
</dbReference>
<comment type="similarity">
    <text evidence="1">Belongs to the isocitrate and isopropylmalate dehydrogenases family.</text>
</comment>
<name>A0A0L1JPB2_9RHOB</name>
<evidence type="ECO:0000313" key="4">
    <source>
        <dbReference type="EMBL" id="KNG93253.1"/>
    </source>
</evidence>